<organism evidence="3 4">
    <name type="scientific">Knufia fluminis</name>
    <dbReference type="NCBI Taxonomy" id="191047"/>
    <lineage>
        <taxon>Eukaryota</taxon>
        <taxon>Fungi</taxon>
        <taxon>Dikarya</taxon>
        <taxon>Ascomycota</taxon>
        <taxon>Pezizomycotina</taxon>
        <taxon>Eurotiomycetes</taxon>
        <taxon>Chaetothyriomycetidae</taxon>
        <taxon>Chaetothyriales</taxon>
        <taxon>Trichomeriaceae</taxon>
        <taxon>Knufia</taxon>
    </lineage>
</organism>
<evidence type="ECO:0000256" key="2">
    <source>
        <dbReference type="SAM" id="Phobius"/>
    </source>
</evidence>
<dbReference type="InterPro" id="IPR053008">
    <property type="entry name" value="Phomopsin_biosynth_assoc"/>
</dbReference>
<keyword evidence="2" id="KW-1133">Transmembrane helix</keyword>
<accession>A0AAN8E8W5</accession>
<keyword evidence="2" id="KW-0812">Transmembrane</keyword>
<evidence type="ECO:0000313" key="4">
    <source>
        <dbReference type="Proteomes" id="UP001316803"/>
    </source>
</evidence>
<dbReference type="EMBL" id="JAKLMC020000039">
    <property type="protein sequence ID" value="KAK5949149.1"/>
    <property type="molecule type" value="Genomic_DNA"/>
</dbReference>
<reference evidence="3 4" key="1">
    <citation type="submission" date="2022-12" db="EMBL/GenBank/DDBJ databases">
        <title>Genomic features and morphological characterization of a novel Knufia sp. strain isolated from spacecraft assembly facility.</title>
        <authorList>
            <person name="Teixeira M."/>
            <person name="Chander A.M."/>
            <person name="Stajich J.E."/>
            <person name="Venkateswaran K."/>
        </authorList>
    </citation>
    <scope>NUCLEOTIDE SEQUENCE [LARGE SCALE GENOMIC DNA]</scope>
    <source>
        <strain evidence="3 4">FJI-L2-BK-P2</strain>
    </source>
</reference>
<feature type="compositionally biased region" description="Polar residues" evidence="1">
    <location>
        <begin position="84"/>
        <end position="93"/>
    </location>
</feature>
<keyword evidence="4" id="KW-1185">Reference proteome</keyword>
<dbReference type="AlphaFoldDB" id="A0AAN8E8W5"/>
<keyword evidence="2" id="KW-0472">Membrane</keyword>
<name>A0AAN8E8W5_9EURO</name>
<sequence>MSQSSRYARVSDDDGEDVGMMTEKTTGRTLNCSEPGQSKKTPVWKYVAAAAACVALLVPAVGYTTSVMLERRVTAAVQEALANQPAQQQNTTVPVVPSMMGDDDDKDSSKLAQTDEDVKSGTVVPYAGETYEYRDCGSNADEARANGCEYDVMMQEWTPPECIDWALSEKFLEAGNWTWYADANAEKTYNATEIALGNHNVVYVDQSYHRHHCIFTWERLVRAMRTQRPLIEKLVDYDHVLHCRMNTLKTFEEGAEPVRGVVAPTAFTACASYDVWMKRLPQNKHSSIDRLLKL</sequence>
<gene>
    <name evidence="3" type="ORF">OHC33_009890</name>
</gene>
<dbReference type="PANTHER" id="PTHR35896">
    <property type="entry name" value="IG-LIKE DOMAIN-CONTAINING PROTEIN"/>
    <property type="match status" value="1"/>
</dbReference>
<protein>
    <submittedName>
        <fullName evidence="3">Uncharacterized protein</fullName>
    </submittedName>
</protein>
<feature type="transmembrane region" description="Helical" evidence="2">
    <location>
        <begin position="43"/>
        <end position="63"/>
    </location>
</feature>
<evidence type="ECO:0000256" key="1">
    <source>
        <dbReference type="SAM" id="MobiDB-lite"/>
    </source>
</evidence>
<evidence type="ECO:0000313" key="3">
    <source>
        <dbReference type="EMBL" id="KAK5949149.1"/>
    </source>
</evidence>
<dbReference type="PANTHER" id="PTHR35896:SF3">
    <property type="entry name" value="MAJOR FACILITATOR SUPERFAMILY TRANSPORTER"/>
    <property type="match status" value="1"/>
</dbReference>
<proteinExistence type="predicted"/>
<dbReference type="Proteomes" id="UP001316803">
    <property type="component" value="Unassembled WGS sequence"/>
</dbReference>
<feature type="region of interest" description="Disordered" evidence="1">
    <location>
        <begin position="83"/>
        <end position="119"/>
    </location>
</feature>
<feature type="compositionally biased region" description="Polar residues" evidence="1">
    <location>
        <begin position="23"/>
        <end position="36"/>
    </location>
</feature>
<comment type="caution">
    <text evidence="3">The sequence shown here is derived from an EMBL/GenBank/DDBJ whole genome shotgun (WGS) entry which is preliminary data.</text>
</comment>
<feature type="region of interest" description="Disordered" evidence="1">
    <location>
        <begin position="1"/>
        <end position="36"/>
    </location>
</feature>